<feature type="domain" description="Protein kinase" evidence="10">
    <location>
        <begin position="25"/>
        <end position="328"/>
    </location>
</feature>
<dbReference type="EMBL" id="JADGIZ020000009">
    <property type="protein sequence ID" value="KAL2917859.1"/>
    <property type="molecule type" value="Genomic_DNA"/>
</dbReference>
<dbReference type="InterPro" id="IPR008271">
    <property type="entry name" value="Ser/Thr_kinase_AS"/>
</dbReference>
<evidence type="ECO:0000256" key="6">
    <source>
        <dbReference type="ARBA" id="ARBA00022840"/>
    </source>
</evidence>
<dbReference type="Proteomes" id="UP001527925">
    <property type="component" value="Unassembled WGS sequence"/>
</dbReference>
<dbReference type="SMART" id="SM00220">
    <property type="entry name" value="S_TKc"/>
    <property type="match status" value="1"/>
</dbReference>
<keyword evidence="6 7" id="KW-0067">ATP-binding</keyword>
<protein>
    <submittedName>
        <fullName evidence="11">Kinase subunit of RNA polymerase II carboxy-terminal domain kinase I</fullName>
        <ecNumber evidence="11">2.7.11.2</ecNumber>
    </submittedName>
</protein>
<keyword evidence="3 11" id="KW-0808">Transferase</keyword>
<dbReference type="InterPro" id="IPR017441">
    <property type="entry name" value="Protein_kinase_ATP_BS"/>
</dbReference>
<feature type="region of interest" description="Disordered" evidence="9">
    <location>
        <begin position="351"/>
        <end position="403"/>
    </location>
</feature>
<proteinExistence type="inferred from homology"/>
<dbReference type="Gene3D" id="3.30.200.20">
    <property type="entry name" value="Phosphorylase Kinase, domain 1"/>
    <property type="match status" value="1"/>
</dbReference>
<dbReference type="PANTHER" id="PTHR24056">
    <property type="entry name" value="CELL DIVISION PROTEIN KINASE"/>
    <property type="match status" value="1"/>
</dbReference>
<evidence type="ECO:0000256" key="1">
    <source>
        <dbReference type="ARBA" id="ARBA00006485"/>
    </source>
</evidence>
<feature type="compositionally biased region" description="Polar residues" evidence="9">
    <location>
        <begin position="362"/>
        <end position="374"/>
    </location>
</feature>
<feature type="compositionally biased region" description="Polar residues" evidence="9">
    <location>
        <begin position="385"/>
        <end position="395"/>
    </location>
</feature>
<keyword evidence="12" id="KW-1185">Reference proteome</keyword>
<evidence type="ECO:0000313" key="12">
    <source>
        <dbReference type="Proteomes" id="UP001527925"/>
    </source>
</evidence>
<dbReference type="Gene3D" id="1.10.510.10">
    <property type="entry name" value="Transferase(Phosphotransferase) domain 1"/>
    <property type="match status" value="1"/>
</dbReference>
<dbReference type="PROSITE" id="PS00108">
    <property type="entry name" value="PROTEIN_KINASE_ST"/>
    <property type="match status" value="1"/>
</dbReference>
<feature type="binding site" evidence="7">
    <location>
        <position position="54"/>
    </location>
    <ligand>
        <name>ATP</name>
        <dbReference type="ChEBI" id="CHEBI:30616"/>
    </ligand>
</feature>
<evidence type="ECO:0000256" key="5">
    <source>
        <dbReference type="ARBA" id="ARBA00022777"/>
    </source>
</evidence>
<dbReference type="InterPro" id="IPR011009">
    <property type="entry name" value="Kinase-like_dom_sf"/>
</dbReference>
<sequence>MRTTRSTLSPARFARFPVYQSLAEFELVHQVGEGTYGKVFKARRRKTGDLVALKKIYLKEDDKGKDKNRSGFPITTIREIEILRSLRHKNIVELQGMVSFSEKPDDVTMYMVFEYMEHDIAGILQHGSVTYEPAHIKCLAKQLFEGLAFLHANDIIHRDVKGANLLLNSQGELKLADFGLARRIHIDRDSGEPLAGFEYTNRVVTLWYRSPELLMGSATYSFEVDLWSAGCVFVEFFSRAALFQGRTEIDQLESIIRVCGAPTPDVWPDVTNLSWYGLIQLEKTPRRVESAMRRYGLPPAATKLVEELLALDPKRRLTAEQALQHAYFSESPLACDPRQLPKIDGDWHEYEGKQRKKGKPAMSTSSQPGSNVSFVNMPEPPASQPAATSFQQPAQLAQAPSHR</sequence>
<organism evidence="11 12">
    <name type="scientific">Polyrhizophydium stewartii</name>
    <dbReference type="NCBI Taxonomy" id="2732419"/>
    <lineage>
        <taxon>Eukaryota</taxon>
        <taxon>Fungi</taxon>
        <taxon>Fungi incertae sedis</taxon>
        <taxon>Chytridiomycota</taxon>
        <taxon>Chytridiomycota incertae sedis</taxon>
        <taxon>Chytridiomycetes</taxon>
        <taxon>Rhizophydiales</taxon>
        <taxon>Rhizophydiales incertae sedis</taxon>
        <taxon>Polyrhizophydium</taxon>
    </lineage>
</organism>
<evidence type="ECO:0000256" key="3">
    <source>
        <dbReference type="ARBA" id="ARBA00022679"/>
    </source>
</evidence>
<keyword evidence="2 8" id="KW-0723">Serine/threonine-protein kinase</keyword>
<name>A0ABR4NE96_9FUNG</name>
<gene>
    <name evidence="11" type="primary">CTK1</name>
    <name evidence="11" type="ORF">HK105_202732</name>
</gene>
<evidence type="ECO:0000313" key="11">
    <source>
        <dbReference type="EMBL" id="KAL2917859.1"/>
    </source>
</evidence>
<evidence type="ECO:0000256" key="2">
    <source>
        <dbReference type="ARBA" id="ARBA00022527"/>
    </source>
</evidence>
<keyword evidence="4 7" id="KW-0547">Nucleotide-binding</keyword>
<evidence type="ECO:0000256" key="9">
    <source>
        <dbReference type="SAM" id="MobiDB-lite"/>
    </source>
</evidence>
<dbReference type="Pfam" id="PF00069">
    <property type="entry name" value="Pkinase"/>
    <property type="match status" value="1"/>
</dbReference>
<accession>A0ABR4NE96</accession>
<dbReference type="SUPFAM" id="SSF56112">
    <property type="entry name" value="Protein kinase-like (PK-like)"/>
    <property type="match status" value="1"/>
</dbReference>
<dbReference type="PROSITE" id="PS50011">
    <property type="entry name" value="PROTEIN_KINASE_DOM"/>
    <property type="match status" value="1"/>
</dbReference>
<evidence type="ECO:0000256" key="8">
    <source>
        <dbReference type="RuleBase" id="RU000304"/>
    </source>
</evidence>
<comment type="caution">
    <text evidence="11">The sequence shown here is derived from an EMBL/GenBank/DDBJ whole genome shotgun (WGS) entry which is preliminary data.</text>
</comment>
<dbReference type="PROSITE" id="PS00107">
    <property type="entry name" value="PROTEIN_KINASE_ATP"/>
    <property type="match status" value="1"/>
</dbReference>
<evidence type="ECO:0000259" key="10">
    <source>
        <dbReference type="PROSITE" id="PS50011"/>
    </source>
</evidence>
<reference evidence="11 12" key="1">
    <citation type="submission" date="2023-09" db="EMBL/GenBank/DDBJ databases">
        <title>Pangenome analysis of Batrachochytrium dendrobatidis and related Chytrids.</title>
        <authorList>
            <person name="Yacoub M.N."/>
            <person name="Stajich J.E."/>
            <person name="James T.Y."/>
        </authorList>
    </citation>
    <scope>NUCLEOTIDE SEQUENCE [LARGE SCALE GENOMIC DNA]</scope>
    <source>
        <strain evidence="11 12">JEL0888</strain>
    </source>
</reference>
<dbReference type="EC" id="2.7.11.2" evidence="11"/>
<keyword evidence="5 11" id="KW-0418">Kinase</keyword>
<evidence type="ECO:0000256" key="4">
    <source>
        <dbReference type="ARBA" id="ARBA00022741"/>
    </source>
</evidence>
<comment type="similarity">
    <text evidence="1">Belongs to the protein kinase superfamily. CMGC Ser/Thr protein kinase family. CDC2/CDKX subfamily.</text>
</comment>
<evidence type="ECO:0000256" key="7">
    <source>
        <dbReference type="PROSITE-ProRule" id="PRU10141"/>
    </source>
</evidence>
<dbReference type="GO" id="GO:0004740">
    <property type="term" value="F:pyruvate dehydrogenase (acetyl-transferring) kinase activity"/>
    <property type="evidence" value="ECO:0007669"/>
    <property type="project" value="UniProtKB-EC"/>
</dbReference>
<dbReference type="InterPro" id="IPR000719">
    <property type="entry name" value="Prot_kinase_dom"/>
</dbReference>
<dbReference type="InterPro" id="IPR050108">
    <property type="entry name" value="CDK"/>
</dbReference>
<dbReference type="CDD" id="cd07840">
    <property type="entry name" value="STKc_CDK9_like"/>
    <property type="match status" value="1"/>
</dbReference>
<dbReference type="PANTHER" id="PTHR24056:SF546">
    <property type="entry name" value="CYCLIN-DEPENDENT KINASE 12"/>
    <property type="match status" value="1"/>
</dbReference>